<comment type="caution">
    <text evidence="1">The sequence shown here is derived from an EMBL/GenBank/DDBJ whole genome shotgun (WGS) entry which is preliminary data.</text>
</comment>
<evidence type="ECO:0000313" key="2">
    <source>
        <dbReference type="Proteomes" id="UP001145114"/>
    </source>
</evidence>
<evidence type="ECO:0000313" key="1">
    <source>
        <dbReference type="EMBL" id="KAJ1680063.1"/>
    </source>
</evidence>
<dbReference type="EMBL" id="JAMZIH010000060">
    <property type="protein sequence ID" value="KAJ1680063.1"/>
    <property type="molecule type" value="Genomic_DNA"/>
</dbReference>
<sequence>MTRLEKNHQSPDPTGPEVVITTPEEYDIPRAADMGRRANYDMPETTAKQDDSSDVSREGQNPEPANQAIPPHQEETEESAVLPKGKQQRRNPRQRKATGTSPTRDSAVSEDDSPSDPIMLESPASPGTQMFEADSEQSSRSASPFSPLPPKGRARRATWMEQEPNPDSVRDSAGESISEPPRRASRNKPKESDFPPQQGAEPTDIQETVVDDAEKQPGWEQRRSSEGPRKSNANTQHITDESAAKPKTEKKTKVKRDKRKCKQQKNADAAIQKGEADEVSKPGEDVAQPPKDTAKSKGYEGPGFTTVDLNSTNISEQSTVNTTTTTINNTTNVESKVAEGNSGGK</sequence>
<name>A0ACC1HY57_9FUNG</name>
<reference evidence="1" key="1">
    <citation type="submission" date="2022-06" db="EMBL/GenBank/DDBJ databases">
        <title>Phylogenomic reconstructions and comparative analyses of Kickxellomycotina fungi.</title>
        <authorList>
            <person name="Reynolds N.K."/>
            <person name="Stajich J.E."/>
            <person name="Barry K."/>
            <person name="Grigoriev I.V."/>
            <person name="Crous P."/>
            <person name="Smith M.E."/>
        </authorList>
    </citation>
    <scope>NUCLEOTIDE SEQUENCE</scope>
    <source>
        <strain evidence="1">RSA 2271</strain>
    </source>
</reference>
<accession>A0ACC1HY57</accession>
<protein>
    <submittedName>
        <fullName evidence="1">Uncharacterized protein</fullName>
    </submittedName>
</protein>
<dbReference type="Proteomes" id="UP001145114">
    <property type="component" value="Unassembled WGS sequence"/>
</dbReference>
<organism evidence="1 2">
    <name type="scientific">Spiromyces aspiralis</name>
    <dbReference type="NCBI Taxonomy" id="68401"/>
    <lineage>
        <taxon>Eukaryota</taxon>
        <taxon>Fungi</taxon>
        <taxon>Fungi incertae sedis</taxon>
        <taxon>Zoopagomycota</taxon>
        <taxon>Kickxellomycotina</taxon>
        <taxon>Kickxellomycetes</taxon>
        <taxon>Kickxellales</taxon>
        <taxon>Kickxellaceae</taxon>
        <taxon>Spiromyces</taxon>
    </lineage>
</organism>
<keyword evidence="2" id="KW-1185">Reference proteome</keyword>
<proteinExistence type="predicted"/>
<gene>
    <name evidence="1" type="ORF">EV182_000764</name>
</gene>